<dbReference type="GO" id="GO:0050308">
    <property type="term" value="F:sugar-phosphatase activity"/>
    <property type="evidence" value="ECO:0007669"/>
    <property type="project" value="TreeGrafter"/>
</dbReference>
<dbReference type="InterPro" id="IPR036412">
    <property type="entry name" value="HAD-like_sf"/>
</dbReference>
<dbReference type="EMBL" id="BTGC01000003">
    <property type="protein sequence ID" value="GMM50812.1"/>
    <property type="molecule type" value="Genomic_DNA"/>
</dbReference>
<sequence length="240" mass="26076">MSCKISAPRHENGHTYVDITTSGCLFDLDGTLMMSTPCVEAFWRDFGKEYGIDAEELLKTSHGRRTIDLFELVKPEFATKKHSSDFEATIPKKYGHLSVIIPGVADFLQSLPTDRWGIVTSGCRVMAETWLTEYLGVKFPGVFITAEDIDVGKPDPQGYLKGKKALDLASDFVVFEDAHAGVKAGVDAGATVIGMATTYDAKTVKGFGASIVIPDMTHIKLTSYDATTKTLVLTITDPVA</sequence>
<dbReference type="Proteomes" id="UP001362899">
    <property type="component" value="Unassembled WGS sequence"/>
</dbReference>
<evidence type="ECO:0000313" key="1">
    <source>
        <dbReference type="EMBL" id="GMM50812.1"/>
    </source>
</evidence>
<dbReference type="InterPro" id="IPR051806">
    <property type="entry name" value="HAD-like_SPP"/>
</dbReference>
<protein>
    <submittedName>
        <fullName evidence="1">Glycerol-1-phosphatase</fullName>
    </submittedName>
</protein>
<dbReference type="CDD" id="cd07527">
    <property type="entry name" value="HAD_ScGPP-like"/>
    <property type="match status" value="1"/>
</dbReference>
<dbReference type="InterPro" id="IPR023214">
    <property type="entry name" value="HAD_sf"/>
</dbReference>
<gene>
    <name evidence="1" type="ORF">DASB73_017700</name>
</gene>
<dbReference type="SFLD" id="SFLDS00003">
    <property type="entry name" value="Haloacid_Dehalogenase"/>
    <property type="match status" value="1"/>
</dbReference>
<reference evidence="1 2" key="1">
    <citation type="journal article" date="2023" name="Elife">
        <title>Identification of key yeast species and microbe-microbe interactions impacting larval growth of Drosophila in the wild.</title>
        <authorList>
            <person name="Mure A."/>
            <person name="Sugiura Y."/>
            <person name="Maeda R."/>
            <person name="Honda K."/>
            <person name="Sakurai N."/>
            <person name="Takahashi Y."/>
            <person name="Watada M."/>
            <person name="Katoh T."/>
            <person name="Gotoh A."/>
            <person name="Gotoh Y."/>
            <person name="Taniguchi I."/>
            <person name="Nakamura K."/>
            <person name="Hayashi T."/>
            <person name="Katayama T."/>
            <person name="Uemura T."/>
            <person name="Hattori Y."/>
        </authorList>
    </citation>
    <scope>NUCLEOTIDE SEQUENCE [LARGE SCALE GENOMIC DNA]</scope>
    <source>
        <strain evidence="1 2">SB-73</strain>
    </source>
</reference>
<dbReference type="SFLD" id="SFLDG01129">
    <property type="entry name" value="C1.5:_HAD__Beta-PGM__Phosphata"/>
    <property type="match status" value="1"/>
</dbReference>
<comment type="caution">
    <text evidence="1">The sequence shown here is derived from an EMBL/GenBank/DDBJ whole genome shotgun (WGS) entry which is preliminary data.</text>
</comment>
<keyword evidence="2" id="KW-1185">Reference proteome</keyword>
<dbReference type="NCBIfam" id="TIGR01509">
    <property type="entry name" value="HAD-SF-IA-v3"/>
    <property type="match status" value="1"/>
</dbReference>
<dbReference type="PANTHER" id="PTHR43481">
    <property type="entry name" value="FRUCTOSE-1-PHOSPHATE PHOSPHATASE"/>
    <property type="match status" value="1"/>
</dbReference>
<dbReference type="Gene3D" id="3.40.50.1000">
    <property type="entry name" value="HAD superfamily/HAD-like"/>
    <property type="match status" value="1"/>
</dbReference>
<dbReference type="AlphaFoldDB" id="A0AAV5RIG8"/>
<dbReference type="InterPro" id="IPR023198">
    <property type="entry name" value="PGP-like_dom2"/>
</dbReference>
<dbReference type="PANTHER" id="PTHR43481:SF4">
    <property type="entry name" value="GLYCEROL-1-PHOSPHATE PHOSPHOHYDROLASE 1-RELATED"/>
    <property type="match status" value="1"/>
</dbReference>
<name>A0AAV5RIG8_STABA</name>
<dbReference type="Pfam" id="PF00702">
    <property type="entry name" value="Hydrolase"/>
    <property type="match status" value="1"/>
</dbReference>
<organism evidence="1 2">
    <name type="scientific">Starmerella bacillaris</name>
    <name type="common">Yeast</name>
    <name type="synonym">Candida zemplinina</name>
    <dbReference type="NCBI Taxonomy" id="1247836"/>
    <lineage>
        <taxon>Eukaryota</taxon>
        <taxon>Fungi</taxon>
        <taxon>Dikarya</taxon>
        <taxon>Ascomycota</taxon>
        <taxon>Saccharomycotina</taxon>
        <taxon>Dipodascomycetes</taxon>
        <taxon>Dipodascales</taxon>
        <taxon>Trichomonascaceae</taxon>
        <taxon>Starmerella</taxon>
    </lineage>
</organism>
<evidence type="ECO:0000313" key="2">
    <source>
        <dbReference type="Proteomes" id="UP001362899"/>
    </source>
</evidence>
<accession>A0AAV5RIG8</accession>
<dbReference type="SUPFAM" id="SSF56784">
    <property type="entry name" value="HAD-like"/>
    <property type="match status" value="1"/>
</dbReference>
<dbReference type="Gene3D" id="1.10.150.240">
    <property type="entry name" value="Putative phosphatase, domain 2"/>
    <property type="match status" value="1"/>
</dbReference>
<proteinExistence type="predicted"/>
<dbReference type="InterPro" id="IPR006439">
    <property type="entry name" value="HAD-SF_hydro_IA"/>
</dbReference>